<organism evidence="13 14">
    <name type="scientific">Cudoniella acicularis</name>
    <dbReference type="NCBI Taxonomy" id="354080"/>
    <lineage>
        <taxon>Eukaryota</taxon>
        <taxon>Fungi</taxon>
        <taxon>Dikarya</taxon>
        <taxon>Ascomycota</taxon>
        <taxon>Pezizomycotina</taxon>
        <taxon>Leotiomycetes</taxon>
        <taxon>Helotiales</taxon>
        <taxon>Tricladiaceae</taxon>
        <taxon>Cudoniella</taxon>
    </lineage>
</organism>
<dbReference type="PROSITE" id="PS00064">
    <property type="entry name" value="L_LDH"/>
    <property type="match status" value="1"/>
</dbReference>
<evidence type="ECO:0000313" key="13">
    <source>
        <dbReference type="EMBL" id="KAF4609609.1"/>
    </source>
</evidence>
<evidence type="ECO:0000256" key="7">
    <source>
        <dbReference type="PIRSR" id="PIRSR000102-1"/>
    </source>
</evidence>
<dbReference type="Gene3D" id="3.90.110.10">
    <property type="entry name" value="Lactate dehydrogenase/glycoside hydrolase, family 4, C-terminal"/>
    <property type="match status" value="1"/>
</dbReference>
<accession>A0A8H4QET0</accession>
<dbReference type="PIRSF" id="PIRSF000102">
    <property type="entry name" value="Lac_mal_DH"/>
    <property type="match status" value="1"/>
</dbReference>
<sequence length="328" mass="35540">MPSLALLVDLFISTRATHSPPSTPPYCYLENLRAGSVGSAVAYSLLLRQVVADIVLIDINHDLCRAQVQDLSDATFLSNVRIRQGTLEDAQKADIIIITAGAKQKPGDTRLALVDRNFKVLKSILQSLQPIRSDAILLIVANPVDILTLFAQRLSGLPKGQVLGSGTLLDSIRLTRILASKLKVADTSIHAFVIGEHGDSQSVAWSTATVHGTPLLKVLPLTEAERDEIATTTKKKAEAIIKVKGFTSYGVAAVTARICEAIIFDHRQVLPLSHWQKEWDCCLSLPAVLGRDGIISSFPLSLNESEQAFLSSSAQSLKKVIAEYAEEL</sequence>
<evidence type="ECO:0000256" key="2">
    <source>
        <dbReference type="ARBA" id="ARBA00006054"/>
    </source>
</evidence>
<protein>
    <recommendedName>
        <fullName evidence="3 9">L-lactate dehydrogenase</fullName>
        <ecNumber evidence="3 9">1.1.1.27</ecNumber>
    </recommendedName>
</protein>
<dbReference type="PANTHER" id="PTHR43128">
    <property type="entry name" value="L-2-HYDROXYCARBOXYLATE DEHYDROGENASE (NAD(P)(+))"/>
    <property type="match status" value="1"/>
</dbReference>
<keyword evidence="10" id="KW-0732">Signal</keyword>
<dbReference type="PANTHER" id="PTHR43128:SF16">
    <property type="entry name" value="L-LACTATE DEHYDROGENASE"/>
    <property type="match status" value="1"/>
</dbReference>
<dbReference type="Proteomes" id="UP000566819">
    <property type="component" value="Unassembled WGS sequence"/>
</dbReference>
<feature type="binding site" evidence="8">
    <location>
        <position position="117"/>
    </location>
    <ligand>
        <name>NAD(+)</name>
        <dbReference type="ChEBI" id="CHEBI:57540"/>
    </ligand>
</feature>
<reference evidence="13 14" key="1">
    <citation type="submission" date="2020-03" db="EMBL/GenBank/DDBJ databases">
        <title>Draft Genome Sequence of Cudoniella acicularis.</title>
        <authorList>
            <person name="Buettner E."/>
            <person name="Kellner H."/>
        </authorList>
    </citation>
    <scope>NUCLEOTIDE SEQUENCE [LARGE SCALE GENOMIC DNA]</scope>
    <source>
        <strain evidence="13 14">DSM 108380</strain>
    </source>
</reference>
<dbReference type="GO" id="GO:0004459">
    <property type="term" value="F:L-lactate dehydrogenase (NAD+) activity"/>
    <property type="evidence" value="ECO:0007669"/>
    <property type="project" value="UniProtKB-EC"/>
</dbReference>
<dbReference type="GO" id="GO:0006089">
    <property type="term" value="P:lactate metabolic process"/>
    <property type="evidence" value="ECO:0007669"/>
    <property type="project" value="TreeGrafter"/>
</dbReference>
<evidence type="ECO:0000256" key="10">
    <source>
        <dbReference type="SAM" id="SignalP"/>
    </source>
</evidence>
<comment type="similarity">
    <text evidence="2">Belongs to the LDH/MDH superfamily. LDH family.</text>
</comment>
<evidence type="ECO:0000259" key="11">
    <source>
        <dbReference type="Pfam" id="PF00056"/>
    </source>
</evidence>
<dbReference type="InterPro" id="IPR022383">
    <property type="entry name" value="Lactate/malate_DH_C"/>
</dbReference>
<dbReference type="InterPro" id="IPR036291">
    <property type="entry name" value="NAD(P)-bd_dom_sf"/>
</dbReference>
<dbReference type="SUPFAM" id="SSF56327">
    <property type="entry name" value="LDH C-terminal domain-like"/>
    <property type="match status" value="1"/>
</dbReference>
<dbReference type="InterPro" id="IPR015955">
    <property type="entry name" value="Lactate_DH/Glyco_Ohase_4_C"/>
</dbReference>
<keyword evidence="5 8" id="KW-0520">NAD</keyword>
<evidence type="ECO:0000256" key="8">
    <source>
        <dbReference type="PIRSR" id="PIRSR000102-3"/>
    </source>
</evidence>
<dbReference type="InterPro" id="IPR001557">
    <property type="entry name" value="L-lactate/malate_DH"/>
</dbReference>
<dbReference type="InterPro" id="IPR001236">
    <property type="entry name" value="Lactate/malate_DH_N"/>
</dbReference>
<dbReference type="OrthoDB" id="6270329at2759"/>
<feature type="binding site" evidence="8">
    <location>
        <begin position="140"/>
        <end position="142"/>
    </location>
    <ligand>
        <name>NAD(+)</name>
        <dbReference type="ChEBI" id="CHEBI:57540"/>
    </ligand>
</feature>
<evidence type="ECO:0000313" key="14">
    <source>
        <dbReference type="Proteomes" id="UP000566819"/>
    </source>
</evidence>
<dbReference type="NCBIfam" id="TIGR01771">
    <property type="entry name" value="L-LDH-NAD"/>
    <property type="match status" value="1"/>
</dbReference>
<gene>
    <name evidence="13" type="ORF">G7Y89_g15846</name>
</gene>
<evidence type="ECO:0000256" key="4">
    <source>
        <dbReference type="ARBA" id="ARBA00023002"/>
    </source>
</evidence>
<dbReference type="InterPro" id="IPR011304">
    <property type="entry name" value="L-lactate_DH"/>
</dbReference>
<dbReference type="Pfam" id="PF02866">
    <property type="entry name" value="Ldh_1_C"/>
    <property type="match status" value="1"/>
</dbReference>
<keyword evidence="4 9" id="KW-0560">Oxidoreductase</keyword>
<name>A0A8H4QET0_9HELO</name>
<dbReference type="Gene3D" id="3.40.50.720">
    <property type="entry name" value="NAD(P)-binding Rossmann-like Domain"/>
    <property type="match status" value="1"/>
</dbReference>
<comment type="catalytic activity">
    <reaction evidence="6 9">
        <text>(S)-lactate + NAD(+) = pyruvate + NADH + H(+)</text>
        <dbReference type="Rhea" id="RHEA:23444"/>
        <dbReference type="ChEBI" id="CHEBI:15361"/>
        <dbReference type="ChEBI" id="CHEBI:15378"/>
        <dbReference type="ChEBI" id="CHEBI:16651"/>
        <dbReference type="ChEBI" id="CHEBI:57540"/>
        <dbReference type="ChEBI" id="CHEBI:57945"/>
        <dbReference type="EC" id="1.1.1.27"/>
    </reaction>
</comment>
<evidence type="ECO:0000256" key="9">
    <source>
        <dbReference type="RuleBase" id="RU000496"/>
    </source>
</evidence>
<evidence type="ECO:0000256" key="6">
    <source>
        <dbReference type="ARBA" id="ARBA00049258"/>
    </source>
</evidence>
<dbReference type="PRINTS" id="PR00086">
    <property type="entry name" value="LLDHDRGNASE"/>
</dbReference>
<feature type="domain" description="Lactate/malate dehydrogenase N-terminal" evidence="11">
    <location>
        <begin position="34"/>
        <end position="164"/>
    </location>
</feature>
<feature type="active site" description="Proton acceptor" evidence="7">
    <location>
        <position position="197"/>
    </location>
</feature>
<dbReference type="EC" id="1.1.1.27" evidence="3 9"/>
<feature type="signal peptide" evidence="10">
    <location>
        <begin position="1"/>
        <end position="16"/>
    </location>
</feature>
<dbReference type="CDD" id="cd00300">
    <property type="entry name" value="LDH_like"/>
    <property type="match status" value="1"/>
</dbReference>
<feature type="binding site" evidence="8">
    <location>
        <position position="58"/>
    </location>
    <ligand>
        <name>NAD(+)</name>
        <dbReference type="ChEBI" id="CHEBI:57540"/>
    </ligand>
</feature>
<dbReference type="AlphaFoldDB" id="A0A8H4QET0"/>
<dbReference type="GO" id="GO:0005737">
    <property type="term" value="C:cytoplasm"/>
    <property type="evidence" value="ECO:0007669"/>
    <property type="project" value="InterPro"/>
</dbReference>
<comment type="pathway">
    <text evidence="1 9">Fermentation; pyruvate fermentation to lactate; (S)-lactate from pyruvate: step 1/1.</text>
</comment>
<dbReference type="InterPro" id="IPR018177">
    <property type="entry name" value="L-lactate_DH_AS"/>
</dbReference>
<feature type="domain" description="Lactate/malate dehydrogenase C-terminal" evidence="12">
    <location>
        <begin position="167"/>
        <end position="327"/>
    </location>
</feature>
<dbReference type="EMBL" id="JAAMPI010002756">
    <property type="protein sequence ID" value="KAF4609609.1"/>
    <property type="molecule type" value="Genomic_DNA"/>
</dbReference>
<proteinExistence type="inferred from homology"/>
<dbReference type="Pfam" id="PF00056">
    <property type="entry name" value="Ldh_1_N"/>
    <property type="match status" value="1"/>
</dbReference>
<evidence type="ECO:0000259" key="12">
    <source>
        <dbReference type="Pfam" id="PF02866"/>
    </source>
</evidence>
<feature type="chain" id="PRO_5034946170" description="L-lactate dehydrogenase" evidence="10">
    <location>
        <begin position="17"/>
        <end position="328"/>
    </location>
</feature>
<evidence type="ECO:0000256" key="5">
    <source>
        <dbReference type="ARBA" id="ARBA00023027"/>
    </source>
</evidence>
<comment type="caution">
    <text evidence="13">The sequence shown here is derived from an EMBL/GenBank/DDBJ whole genome shotgun (WGS) entry which is preliminary data.</text>
</comment>
<keyword evidence="14" id="KW-1185">Reference proteome</keyword>
<dbReference type="SUPFAM" id="SSF51735">
    <property type="entry name" value="NAD(P)-binding Rossmann-fold domains"/>
    <property type="match status" value="1"/>
</dbReference>
<dbReference type="UniPathway" id="UPA00554">
    <property type="reaction ID" value="UER00611"/>
</dbReference>
<evidence type="ECO:0000256" key="3">
    <source>
        <dbReference type="ARBA" id="ARBA00012967"/>
    </source>
</evidence>
<evidence type="ECO:0000256" key="1">
    <source>
        <dbReference type="ARBA" id="ARBA00004843"/>
    </source>
</evidence>